<keyword evidence="5 11" id="KW-0808">Transferase</keyword>
<feature type="transmembrane region" description="Helical" evidence="11">
    <location>
        <begin position="667"/>
        <end position="691"/>
    </location>
</feature>
<feature type="transmembrane region" description="Helical" evidence="11">
    <location>
        <begin position="745"/>
        <end position="768"/>
    </location>
</feature>
<evidence type="ECO:0000256" key="11">
    <source>
        <dbReference type="RuleBase" id="RU366040"/>
    </source>
</evidence>
<comment type="similarity">
    <text evidence="11">Belongs to the chitin synthase family.</text>
</comment>
<keyword evidence="7 11" id="KW-1133">Transmembrane helix</keyword>
<name>A0A2T9YBZ6_9FUNG</name>
<protein>
    <recommendedName>
        <fullName evidence="2 11">Chitin synthase</fullName>
        <ecNumber evidence="2 11">2.4.1.16</ecNumber>
    </recommendedName>
</protein>
<gene>
    <name evidence="14" type="ORF">BB561_005142</name>
</gene>
<keyword evidence="15" id="KW-1185">Reference proteome</keyword>
<evidence type="ECO:0000256" key="6">
    <source>
        <dbReference type="ARBA" id="ARBA00022692"/>
    </source>
</evidence>
<feature type="region of interest" description="Disordered" evidence="12">
    <location>
        <begin position="1"/>
        <end position="71"/>
    </location>
</feature>
<sequence>MASRKPPQPKVPTHEPNSYELHDHYDEQRQLQQRRQHQNTASPQSSNHRRNKSRSPPALAQPQEPYNGQAFTNQHDYNEQSYYPSAPQLAENQNYSQYQPKSDMRSEPYLQNSATNQNYTQDYSQERPYGANNNNFYSEDPSRVMSEQDFYAQQMYTETPLQSGYNRTLPMPNAPYANNSASATPSIKEIDLHEPQSIEYESNISNRTPIDPRLMPQVDPQLSMLYDVSNAPPADSRLYQAYQQQRLRHLKQVELTSGNLIVDCPVPDKIIKAGKYQTGHEFTHMRYTACTCDPNEYMNEKYTLRPAIFGRETEIFVVLTMYNEEVELFSRTFKSMVKNITHLCSRTKSRTWGADAWKKVVICVVSDGRNKINKRTLNALGCMGVYQEGVMQNSVSGRDVEAHIFEYTTQVYVDTNNRIVGSERGSVPVQVVFCLKEKNAKKINSHRWFFNAFSPILNPNICVLIDVGTKPSATSIYYLWKAFDKDPSVAGACGEICVDTGEGCCDVLNPLVAAQNFEYKMSNILDKPLESVFGYISVLPGAFSAYRYLALQNTTPEEGPLSAYFKGELMHSSEGTGGIFEANMYLAEDRILCFELVAKRNKNYILKYVKSAKAVTDVPDTLSELISQRRRWLNGSFFAMFYAIAHWYRMFSTDHNIFRKFLLFFEFIYQCISMFFTWFSLANFYLAFYFLSQGVQISAKTNSANDPFFGEGVLFTEVIRVLYVLALIMVFILALGNRPQGSKFIYGFCVFVFALIMIAITYIAIFGIVKKINSTNLNDGIKLLNDTYFRDIIISTLATYGMYLIASIMYFEPWHMVTCLLQYVLWVPSSINILMVYAFCNVHDVSWGTKGDTTMKNDLGHAKIEKKEDGVQVAHVNMATDIKDVNMAYENFLQELTTPIVKKKEKRDASTKREDSNKMFRTTLVLSWTFSNVLLVMLLSSNWFSNFLARMYPDRQVNPYLSFIFWSVAVLSAIRFLGSVVYIITFYTIG</sequence>
<keyword evidence="9 11" id="KW-0961">Cell wall biogenesis/degradation</keyword>
<dbReference type="CDD" id="cd04190">
    <property type="entry name" value="Chitin_synth_C"/>
    <property type="match status" value="1"/>
</dbReference>
<keyword evidence="3 11" id="KW-1003">Cell membrane</keyword>
<dbReference type="STRING" id="133385.A0A2T9YBZ6"/>
<evidence type="ECO:0000256" key="5">
    <source>
        <dbReference type="ARBA" id="ARBA00022679"/>
    </source>
</evidence>
<dbReference type="SUPFAM" id="SSF53448">
    <property type="entry name" value="Nucleotide-diphospho-sugar transferases"/>
    <property type="match status" value="1"/>
</dbReference>
<dbReference type="PANTHER" id="PTHR22914:SF9">
    <property type="entry name" value="CHITIN SYNTHASE 1"/>
    <property type="match status" value="1"/>
</dbReference>
<feature type="compositionally biased region" description="Basic and acidic residues" evidence="12">
    <location>
        <begin position="20"/>
        <end position="29"/>
    </location>
</feature>
<feature type="domain" description="Chitin synthase N-terminal" evidence="13">
    <location>
        <begin position="250"/>
        <end position="314"/>
    </location>
</feature>
<evidence type="ECO:0000256" key="2">
    <source>
        <dbReference type="ARBA" id="ARBA00012543"/>
    </source>
</evidence>
<keyword evidence="8 11" id="KW-0472">Membrane</keyword>
<accession>A0A2T9YBZ6</accession>
<dbReference type="GO" id="GO:0030428">
    <property type="term" value="C:cell septum"/>
    <property type="evidence" value="ECO:0007669"/>
    <property type="project" value="TreeGrafter"/>
</dbReference>
<dbReference type="EMBL" id="MBFR01000294">
    <property type="protein sequence ID" value="PVU89863.1"/>
    <property type="molecule type" value="Genomic_DNA"/>
</dbReference>
<evidence type="ECO:0000256" key="8">
    <source>
        <dbReference type="ARBA" id="ARBA00023136"/>
    </source>
</evidence>
<feature type="transmembrane region" description="Helical" evidence="11">
    <location>
        <begin position="922"/>
        <end position="944"/>
    </location>
</feature>
<feature type="compositionally biased region" description="Pro residues" evidence="12">
    <location>
        <begin position="1"/>
        <end position="10"/>
    </location>
</feature>
<comment type="catalytic activity">
    <reaction evidence="11">
        <text>[(1-&gt;4)-N-acetyl-beta-D-glucosaminyl](n) + UDP-N-acetyl-alpha-D-glucosamine = [(1-&gt;4)-N-acetyl-beta-D-glucosaminyl](n+1) + UDP + H(+)</text>
        <dbReference type="Rhea" id="RHEA:16637"/>
        <dbReference type="Rhea" id="RHEA-COMP:9593"/>
        <dbReference type="Rhea" id="RHEA-COMP:9595"/>
        <dbReference type="ChEBI" id="CHEBI:15378"/>
        <dbReference type="ChEBI" id="CHEBI:17029"/>
        <dbReference type="ChEBI" id="CHEBI:57705"/>
        <dbReference type="ChEBI" id="CHEBI:58223"/>
        <dbReference type="EC" id="2.4.1.16"/>
    </reaction>
</comment>
<dbReference type="Proteomes" id="UP000245383">
    <property type="component" value="Unassembled WGS sequence"/>
</dbReference>
<evidence type="ECO:0000259" key="13">
    <source>
        <dbReference type="Pfam" id="PF08407"/>
    </source>
</evidence>
<evidence type="ECO:0000256" key="3">
    <source>
        <dbReference type="ARBA" id="ARBA00022475"/>
    </source>
</evidence>
<dbReference type="AlphaFoldDB" id="A0A2T9YBZ6"/>
<dbReference type="InterPro" id="IPR004835">
    <property type="entry name" value="Chitin_synth"/>
</dbReference>
<evidence type="ECO:0000256" key="1">
    <source>
        <dbReference type="ARBA" id="ARBA00004651"/>
    </source>
</evidence>
<reference evidence="14 15" key="1">
    <citation type="journal article" date="2018" name="MBio">
        <title>Comparative Genomics Reveals the Core Gene Toolbox for the Fungus-Insect Symbiosis.</title>
        <authorList>
            <person name="Wang Y."/>
            <person name="Stata M."/>
            <person name="Wang W."/>
            <person name="Stajich J.E."/>
            <person name="White M.M."/>
            <person name="Moncalvo J.M."/>
        </authorList>
    </citation>
    <scope>NUCLEOTIDE SEQUENCE [LARGE SCALE GENOMIC DNA]</scope>
    <source>
        <strain evidence="14 15">SWE-8-4</strain>
    </source>
</reference>
<feature type="transmembrane region" description="Helical" evidence="11">
    <location>
        <begin position="964"/>
        <end position="989"/>
    </location>
</feature>
<dbReference type="GO" id="GO:0006031">
    <property type="term" value="P:chitin biosynthetic process"/>
    <property type="evidence" value="ECO:0007669"/>
    <property type="project" value="UniProtKB-UniRule"/>
</dbReference>
<dbReference type="EC" id="2.4.1.16" evidence="2 11"/>
<evidence type="ECO:0000256" key="7">
    <source>
        <dbReference type="ARBA" id="ARBA00022989"/>
    </source>
</evidence>
<feature type="transmembrane region" description="Helical" evidence="11">
    <location>
        <begin position="788"/>
        <end position="811"/>
    </location>
</feature>
<dbReference type="GO" id="GO:0005886">
    <property type="term" value="C:plasma membrane"/>
    <property type="evidence" value="ECO:0007669"/>
    <property type="project" value="UniProtKB-SubCell"/>
</dbReference>
<keyword evidence="6 11" id="KW-0812">Transmembrane</keyword>
<comment type="caution">
    <text evidence="14">The sequence shown here is derived from an EMBL/GenBank/DDBJ whole genome shotgun (WGS) entry which is preliminary data.</text>
</comment>
<feature type="transmembrane region" description="Helical" evidence="11">
    <location>
        <begin position="823"/>
        <end position="840"/>
    </location>
</feature>
<organism evidence="14 15">
    <name type="scientific">Smittium simulii</name>
    <dbReference type="NCBI Taxonomy" id="133385"/>
    <lineage>
        <taxon>Eukaryota</taxon>
        <taxon>Fungi</taxon>
        <taxon>Fungi incertae sedis</taxon>
        <taxon>Zoopagomycota</taxon>
        <taxon>Kickxellomycotina</taxon>
        <taxon>Harpellomycetes</taxon>
        <taxon>Harpellales</taxon>
        <taxon>Legeriomycetaceae</taxon>
        <taxon>Smittium</taxon>
    </lineage>
</organism>
<feature type="transmembrane region" description="Helical" evidence="11">
    <location>
        <begin position="712"/>
        <end position="733"/>
    </location>
</feature>
<dbReference type="OrthoDB" id="26569at2759"/>
<dbReference type="Pfam" id="PF08407">
    <property type="entry name" value="Chitin_synth_1N"/>
    <property type="match status" value="1"/>
</dbReference>
<comment type="subcellular location">
    <subcellularLocation>
        <location evidence="1 11">Cell membrane</location>
        <topology evidence="1 11">Multi-pass membrane protein</topology>
    </subcellularLocation>
</comment>
<evidence type="ECO:0000256" key="12">
    <source>
        <dbReference type="SAM" id="MobiDB-lite"/>
    </source>
</evidence>
<evidence type="ECO:0000256" key="9">
    <source>
        <dbReference type="ARBA" id="ARBA00023316"/>
    </source>
</evidence>
<dbReference type="PANTHER" id="PTHR22914">
    <property type="entry name" value="CHITIN SYNTHASE"/>
    <property type="match status" value="1"/>
</dbReference>
<evidence type="ECO:0000256" key="4">
    <source>
        <dbReference type="ARBA" id="ARBA00022676"/>
    </source>
</evidence>
<dbReference type="InterPro" id="IPR029044">
    <property type="entry name" value="Nucleotide-diphossugar_trans"/>
</dbReference>
<dbReference type="InterPro" id="IPR013616">
    <property type="entry name" value="Chitin_synth_N"/>
</dbReference>
<evidence type="ECO:0000313" key="15">
    <source>
        <dbReference type="Proteomes" id="UP000245383"/>
    </source>
</evidence>
<proteinExistence type="inferred from homology"/>
<evidence type="ECO:0000256" key="10">
    <source>
        <dbReference type="ARBA" id="ARBA00024009"/>
    </source>
</evidence>
<keyword evidence="4 11" id="KW-0328">Glycosyltransferase</keyword>
<dbReference type="Pfam" id="PF01644">
    <property type="entry name" value="Chitin_synth_1"/>
    <property type="match status" value="1"/>
</dbReference>
<dbReference type="GO" id="GO:0004100">
    <property type="term" value="F:chitin synthase activity"/>
    <property type="evidence" value="ECO:0007669"/>
    <property type="project" value="UniProtKB-UniRule"/>
</dbReference>
<dbReference type="GO" id="GO:0071555">
    <property type="term" value="P:cell wall organization"/>
    <property type="evidence" value="ECO:0007669"/>
    <property type="project" value="UniProtKB-KW"/>
</dbReference>
<comment type="function">
    <text evidence="10 11">Polymerizes chitin, a structural polymer of the cell wall and septum, by transferring the sugar moiety of UDP-GlcNAc to the non-reducing end of the growing chitin polymer.</text>
</comment>
<evidence type="ECO:0000313" key="14">
    <source>
        <dbReference type="EMBL" id="PVU89863.1"/>
    </source>
</evidence>